<evidence type="ECO:0000256" key="1">
    <source>
        <dbReference type="SAM" id="MobiDB-lite"/>
    </source>
</evidence>
<reference evidence="3 4" key="1">
    <citation type="submission" date="2019-09" db="EMBL/GenBank/DDBJ databases">
        <title>Phylogeny of genus Pseudoclavibacter and closely related genus.</title>
        <authorList>
            <person name="Li Y."/>
        </authorList>
    </citation>
    <scope>NUCLEOTIDE SEQUENCE [LARGE SCALE GENOMIC DNA]</scope>
    <source>
        <strain evidence="3 4">KCTC 13959</strain>
    </source>
</reference>
<feature type="compositionally biased region" description="Basic and acidic residues" evidence="1">
    <location>
        <begin position="128"/>
        <end position="141"/>
    </location>
</feature>
<keyword evidence="2" id="KW-0812">Transmembrane</keyword>
<comment type="caution">
    <text evidence="3">The sequence shown here is derived from an EMBL/GenBank/DDBJ whole genome shotgun (WGS) entry which is preliminary data.</text>
</comment>
<keyword evidence="4" id="KW-1185">Reference proteome</keyword>
<keyword evidence="2" id="KW-0472">Membrane</keyword>
<feature type="transmembrane region" description="Helical" evidence="2">
    <location>
        <begin position="69"/>
        <end position="95"/>
    </location>
</feature>
<gene>
    <name evidence="3" type="ORF">F8O05_10330</name>
</gene>
<feature type="transmembrane region" description="Helical" evidence="2">
    <location>
        <begin position="38"/>
        <end position="57"/>
    </location>
</feature>
<name>A0A7J5B9K4_9MICO</name>
<proteinExistence type="predicted"/>
<sequence length="163" mass="17822">MSTDPAATEPNDPDQPRIRKPEDFTVAEVRRGIRLQGWLTLGIVLGLVLSFIFAMFLPEHEEFSRGQVLGFLAVFLTALVVVITLAIGLIVNFFMVRRGEPQRVLLERVPEEAEELGYAPETEEEALDGDRGDVTDSHGDAADAQSDAAEGHDDASSDNNGSR</sequence>
<dbReference type="EMBL" id="WBKB01000006">
    <property type="protein sequence ID" value="KAB1642213.1"/>
    <property type="molecule type" value="Genomic_DNA"/>
</dbReference>
<accession>A0A7J5B9K4</accession>
<dbReference type="AlphaFoldDB" id="A0A7J5B9K4"/>
<feature type="region of interest" description="Disordered" evidence="1">
    <location>
        <begin position="114"/>
        <end position="163"/>
    </location>
</feature>
<organism evidence="3 4">
    <name type="scientific">Gulosibacter chungangensis</name>
    <dbReference type="NCBI Taxonomy" id="979746"/>
    <lineage>
        <taxon>Bacteria</taxon>
        <taxon>Bacillati</taxon>
        <taxon>Actinomycetota</taxon>
        <taxon>Actinomycetes</taxon>
        <taxon>Micrococcales</taxon>
        <taxon>Microbacteriaceae</taxon>
        <taxon>Gulosibacter</taxon>
    </lineage>
</organism>
<dbReference type="Proteomes" id="UP000433493">
    <property type="component" value="Unassembled WGS sequence"/>
</dbReference>
<evidence type="ECO:0000313" key="3">
    <source>
        <dbReference type="EMBL" id="KAB1642213.1"/>
    </source>
</evidence>
<dbReference type="OrthoDB" id="9932858at2"/>
<evidence type="ECO:0000256" key="2">
    <source>
        <dbReference type="SAM" id="Phobius"/>
    </source>
</evidence>
<keyword evidence="2" id="KW-1133">Transmembrane helix</keyword>
<protein>
    <submittedName>
        <fullName evidence="3">Uncharacterized protein</fullName>
    </submittedName>
</protein>
<evidence type="ECO:0000313" key="4">
    <source>
        <dbReference type="Proteomes" id="UP000433493"/>
    </source>
</evidence>
<dbReference type="RefSeq" id="WP_158052668.1">
    <property type="nucleotide sequence ID" value="NZ_WBKB01000006.1"/>
</dbReference>